<evidence type="ECO:0000256" key="13">
    <source>
        <dbReference type="NCBIfam" id="TIGR01474"/>
    </source>
</evidence>
<keyword evidence="10 12" id="KW-1133">Transmembrane helix</keyword>
<dbReference type="Proteomes" id="UP000004699">
    <property type="component" value="Unassembled WGS sequence"/>
</dbReference>
<comment type="catalytic activity">
    <reaction evidence="12">
        <text>all-trans-octaprenyl diphosphate + 4-hydroxybenzoate = 4-hydroxy-3-(all-trans-octaprenyl)benzoate + diphosphate</text>
        <dbReference type="Rhea" id="RHEA:27782"/>
        <dbReference type="ChEBI" id="CHEBI:1617"/>
        <dbReference type="ChEBI" id="CHEBI:17879"/>
        <dbReference type="ChEBI" id="CHEBI:33019"/>
        <dbReference type="ChEBI" id="CHEBI:57711"/>
        <dbReference type="EC" id="2.5.1.39"/>
    </reaction>
</comment>
<dbReference type="NCBIfam" id="TIGR01474">
    <property type="entry name" value="ubiA_proteo"/>
    <property type="match status" value="1"/>
</dbReference>
<comment type="pathway">
    <text evidence="12">Cofactor biosynthesis; ubiquinone biosynthesis.</text>
</comment>
<keyword evidence="11 12" id="KW-0472">Membrane</keyword>
<evidence type="ECO:0000256" key="10">
    <source>
        <dbReference type="ARBA" id="ARBA00022989"/>
    </source>
</evidence>
<keyword evidence="7 12" id="KW-0831">Ubiquinone biosynthesis</keyword>
<evidence type="ECO:0000256" key="3">
    <source>
        <dbReference type="ARBA" id="ARBA00005985"/>
    </source>
</evidence>
<dbReference type="UniPathway" id="UPA00232"/>
<evidence type="ECO:0000256" key="5">
    <source>
        <dbReference type="ARBA" id="ARBA00022519"/>
    </source>
</evidence>
<evidence type="ECO:0000256" key="11">
    <source>
        <dbReference type="ARBA" id="ARBA00023136"/>
    </source>
</evidence>
<comment type="subcellular location">
    <subcellularLocation>
        <location evidence="12">Cell inner membrane</location>
        <topology evidence="12">Multi-pass membrane protein</topology>
    </subcellularLocation>
    <subcellularLocation>
        <location evidence="2">Membrane</location>
        <topology evidence="2">Multi-pass membrane protein</topology>
    </subcellularLocation>
</comment>
<feature type="transmembrane region" description="Helical" evidence="12">
    <location>
        <begin position="214"/>
        <end position="237"/>
    </location>
</feature>
<dbReference type="PROSITE" id="PS00943">
    <property type="entry name" value="UBIA"/>
    <property type="match status" value="1"/>
</dbReference>
<keyword evidence="4 12" id="KW-1003">Cell membrane</keyword>
<dbReference type="Pfam" id="PF01040">
    <property type="entry name" value="UbiA"/>
    <property type="match status" value="1"/>
</dbReference>
<evidence type="ECO:0000256" key="9">
    <source>
        <dbReference type="ARBA" id="ARBA00022842"/>
    </source>
</evidence>
<dbReference type="CDD" id="cd13959">
    <property type="entry name" value="PT_UbiA_COQ2"/>
    <property type="match status" value="1"/>
</dbReference>
<dbReference type="GO" id="GO:0005886">
    <property type="term" value="C:plasma membrane"/>
    <property type="evidence" value="ECO:0007669"/>
    <property type="project" value="UniProtKB-SubCell"/>
</dbReference>
<dbReference type="Gene3D" id="1.20.120.1780">
    <property type="entry name" value="UbiA prenyltransferase"/>
    <property type="match status" value="1"/>
</dbReference>
<comment type="function">
    <text evidence="12">Catalyzes the prenylation of para-hydroxybenzoate (PHB) with an all-trans polyprenyl group. Mediates the second step in the final reaction sequence of ubiquinone-8 (UQ-8) biosynthesis, which is the condensation of the polyisoprenoid side chain with PHB, generating the first membrane-bound Q intermediate 3-octaprenyl-4-hydroxybenzoate.</text>
</comment>
<evidence type="ECO:0000256" key="4">
    <source>
        <dbReference type="ARBA" id="ARBA00022475"/>
    </source>
</evidence>
<feature type="transmembrane region" description="Helical" evidence="12">
    <location>
        <begin position="121"/>
        <end position="139"/>
    </location>
</feature>
<evidence type="ECO:0000256" key="8">
    <source>
        <dbReference type="ARBA" id="ARBA00022692"/>
    </source>
</evidence>
<reference evidence="15" key="1">
    <citation type="journal article" date="2013" name="BMC Microbiol.">
        <title>Taxonomy and evolution of bacteriochlorophyll a-containing members of the OM60/NOR5 clade of marine gammaproteobacteria: description of Luminiphilus syltensis gen. nov., sp. nov., reclassification of Haliea rubra as Pseudohaliea rubra gen. nov., comb. nov., and emendation of Chromatocurvus halotolerans.</title>
        <authorList>
            <person name="Spring S."/>
            <person name="Riedel T."/>
            <person name="Sproer C."/>
            <person name="Yan S."/>
            <person name="Harder J."/>
            <person name="Fuchs B.M."/>
        </authorList>
    </citation>
    <scope>NUCLEOTIDE SEQUENCE [LARGE SCALE GENOMIC DNA]</scope>
    <source>
        <strain evidence="15">NOR51-B</strain>
    </source>
</reference>
<dbReference type="EMBL" id="DS999411">
    <property type="protein sequence ID" value="EED35863.1"/>
    <property type="molecule type" value="Genomic_DNA"/>
</dbReference>
<dbReference type="InterPro" id="IPR039653">
    <property type="entry name" value="Prenyltransferase"/>
</dbReference>
<feature type="transmembrane region" description="Helical" evidence="12">
    <location>
        <begin position="273"/>
        <end position="293"/>
    </location>
</feature>
<evidence type="ECO:0000256" key="1">
    <source>
        <dbReference type="ARBA" id="ARBA00001946"/>
    </source>
</evidence>
<dbReference type="RefSeq" id="WP_009020609.1">
    <property type="nucleotide sequence ID" value="NZ_DS999411.1"/>
</dbReference>
<evidence type="ECO:0000256" key="2">
    <source>
        <dbReference type="ARBA" id="ARBA00004141"/>
    </source>
</evidence>
<evidence type="ECO:0000313" key="14">
    <source>
        <dbReference type="EMBL" id="EED35863.1"/>
    </source>
</evidence>
<dbReference type="GO" id="GO:0008412">
    <property type="term" value="F:4-hydroxybenzoate polyprenyltransferase activity"/>
    <property type="evidence" value="ECO:0007669"/>
    <property type="project" value="UniProtKB-UniRule"/>
</dbReference>
<proteinExistence type="inferred from homology"/>
<organism evidence="14 15">
    <name type="scientific">Luminiphilus syltensis NOR5-1B</name>
    <dbReference type="NCBI Taxonomy" id="565045"/>
    <lineage>
        <taxon>Bacteria</taxon>
        <taxon>Pseudomonadati</taxon>
        <taxon>Pseudomonadota</taxon>
        <taxon>Gammaproteobacteria</taxon>
        <taxon>Cellvibrionales</taxon>
        <taxon>Halieaceae</taxon>
        <taxon>Luminiphilus</taxon>
    </lineage>
</organism>
<dbReference type="FunFam" id="1.20.120.1780:FF:000001">
    <property type="entry name" value="4-hydroxybenzoate octaprenyltransferase"/>
    <property type="match status" value="1"/>
</dbReference>
<feature type="transmembrane region" description="Helical" evidence="12">
    <location>
        <begin position="90"/>
        <end position="115"/>
    </location>
</feature>
<dbReference type="PANTHER" id="PTHR11048">
    <property type="entry name" value="PRENYLTRANSFERASES"/>
    <property type="match status" value="1"/>
</dbReference>
<dbReference type="Gene3D" id="1.10.357.140">
    <property type="entry name" value="UbiA prenyltransferase"/>
    <property type="match status" value="1"/>
</dbReference>
<keyword evidence="5 12" id="KW-0997">Cell inner membrane</keyword>
<name>B8KUB0_9GAMM</name>
<dbReference type="HAMAP" id="MF_01635">
    <property type="entry name" value="UbiA"/>
    <property type="match status" value="1"/>
</dbReference>
<keyword evidence="6 12" id="KW-0808">Transferase</keyword>
<dbReference type="HOGENOM" id="CLU_034879_1_0_6"/>
<comment type="similarity">
    <text evidence="3 12">Belongs to the UbiA prenyltransferase family.</text>
</comment>
<sequence>MTSADYTGSPQPKLRALIEIMRFDKPIGTFLLMAPTLWGLVLANRGLPPIDLLAIFFLGAVVMRAAGCTANDLADRELDGFVERTRQRPLVTGALSGTEALVLMVVLLALALGLVMLTNPLTITLSLAGVVLAIIYPFMKRITHLPQLVLGTAFSWSIPMAFAASLDALPVELWWLFAANLLWTVVYDTQYAMVDREDDLSIGIKSTAILFGGLDVRIIALLQLACILCFIGCGVAFDLGFPWYLAVAAVGALFCWHLRLIRDRDRAACFKAFNQARWIGAIILAGLLGQFLLPGV</sequence>
<dbReference type="STRING" id="565045.NOR51B_1810"/>
<evidence type="ECO:0000256" key="7">
    <source>
        <dbReference type="ARBA" id="ARBA00022688"/>
    </source>
</evidence>
<evidence type="ECO:0000256" key="6">
    <source>
        <dbReference type="ARBA" id="ARBA00022679"/>
    </source>
</evidence>
<feature type="transmembrane region" description="Helical" evidence="12">
    <location>
        <begin position="174"/>
        <end position="194"/>
    </location>
</feature>
<gene>
    <name evidence="12 14" type="primary">ubiA</name>
    <name evidence="14" type="ORF">NOR51B_1810</name>
</gene>
<protein>
    <recommendedName>
        <fullName evidence="12 13">4-hydroxybenzoate octaprenyltransferase</fullName>
        <ecNumber evidence="12 13">2.5.1.39</ecNumber>
    </recommendedName>
    <alternativeName>
        <fullName evidence="12">4-HB polyprenyltransferase</fullName>
    </alternativeName>
</protein>
<feature type="transmembrane region" description="Helical" evidence="12">
    <location>
        <begin position="148"/>
        <end position="168"/>
    </location>
</feature>
<dbReference type="eggNOG" id="COG0382">
    <property type="taxonomic scope" value="Bacteria"/>
</dbReference>
<dbReference type="OrthoDB" id="9782418at2"/>
<dbReference type="PANTHER" id="PTHR11048:SF28">
    <property type="entry name" value="4-HYDROXYBENZOATE POLYPRENYLTRANSFERASE, MITOCHONDRIAL"/>
    <property type="match status" value="1"/>
</dbReference>
<accession>B8KUB0</accession>
<evidence type="ECO:0000256" key="12">
    <source>
        <dbReference type="HAMAP-Rule" id="MF_01635"/>
    </source>
</evidence>
<dbReference type="EC" id="2.5.1.39" evidence="12 13"/>
<keyword evidence="9 12" id="KW-0460">Magnesium</keyword>
<dbReference type="InterPro" id="IPR044878">
    <property type="entry name" value="UbiA_sf"/>
</dbReference>
<evidence type="ECO:0000313" key="15">
    <source>
        <dbReference type="Proteomes" id="UP000004699"/>
    </source>
</evidence>
<dbReference type="InterPro" id="IPR006370">
    <property type="entry name" value="HB_polyprenyltransferase-like"/>
</dbReference>
<feature type="transmembrane region" description="Helical" evidence="12">
    <location>
        <begin position="243"/>
        <end position="261"/>
    </location>
</feature>
<dbReference type="InterPro" id="IPR030470">
    <property type="entry name" value="UbiA_prenylTrfase_CS"/>
</dbReference>
<dbReference type="GO" id="GO:0006744">
    <property type="term" value="P:ubiquinone biosynthetic process"/>
    <property type="evidence" value="ECO:0007669"/>
    <property type="project" value="UniProtKB-UniRule"/>
</dbReference>
<comment type="cofactor">
    <cofactor evidence="1 12">
        <name>Mg(2+)</name>
        <dbReference type="ChEBI" id="CHEBI:18420"/>
    </cofactor>
</comment>
<keyword evidence="15" id="KW-1185">Reference proteome</keyword>
<feature type="transmembrane region" description="Helical" evidence="12">
    <location>
        <begin position="52"/>
        <end position="70"/>
    </location>
</feature>
<dbReference type="FunFam" id="1.10.357.140:FF:000002">
    <property type="entry name" value="4-hydroxybenzoate octaprenyltransferase"/>
    <property type="match status" value="1"/>
</dbReference>
<dbReference type="AlphaFoldDB" id="B8KUB0"/>
<dbReference type="InterPro" id="IPR000537">
    <property type="entry name" value="UbiA_prenyltransferase"/>
</dbReference>
<keyword evidence="8 12" id="KW-0812">Transmembrane</keyword>